<protein>
    <submittedName>
        <fullName evidence="4">Sugar transferase</fullName>
    </submittedName>
</protein>
<dbReference type="SUPFAM" id="SSF52172">
    <property type="entry name" value="CheY-like"/>
    <property type="match status" value="1"/>
</dbReference>
<reference evidence="4 5" key="1">
    <citation type="submission" date="2019-11" db="EMBL/GenBank/DDBJ databases">
        <title>Maribacter lutea sp. nov., a marine bacterium isolated from intertidal sand.</title>
        <authorList>
            <person name="Liu A."/>
        </authorList>
    </citation>
    <scope>NUCLEOTIDE SEQUENCE [LARGE SCALE GENOMIC DNA]</scope>
    <source>
        <strain evidence="4 5">RZ05</strain>
    </source>
</reference>
<dbReference type="AlphaFoldDB" id="A0A6I2MTY5"/>
<dbReference type="InterPro" id="IPR011006">
    <property type="entry name" value="CheY-like_superfamily"/>
</dbReference>
<dbReference type="PANTHER" id="PTHR30576">
    <property type="entry name" value="COLANIC BIOSYNTHESIS UDP-GLUCOSE LIPID CARRIER TRANSFERASE"/>
    <property type="match status" value="1"/>
</dbReference>
<dbReference type="InterPro" id="IPR003362">
    <property type="entry name" value="Bact_transf"/>
</dbReference>
<accession>A0A6I2MTY5</accession>
<evidence type="ECO:0000256" key="1">
    <source>
        <dbReference type="ARBA" id="ARBA00006464"/>
    </source>
</evidence>
<dbReference type="GO" id="GO:0016780">
    <property type="term" value="F:phosphotransferase activity, for other substituted phosphate groups"/>
    <property type="evidence" value="ECO:0007669"/>
    <property type="project" value="TreeGrafter"/>
</dbReference>
<keyword evidence="4" id="KW-0808">Transferase</keyword>
<evidence type="ECO:0000259" key="3">
    <source>
        <dbReference type="Pfam" id="PF02397"/>
    </source>
</evidence>
<dbReference type="Proteomes" id="UP000443153">
    <property type="component" value="Unassembled WGS sequence"/>
</dbReference>
<gene>
    <name evidence="4" type="ORF">GJ691_19295</name>
</gene>
<evidence type="ECO:0000313" key="5">
    <source>
        <dbReference type="Proteomes" id="UP000443153"/>
    </source>
</evidence>
<dbReference type="OrthoDB" id="9808602at2"/>
<organism evidence="4 5">
    <name type="scientific">Maribacter luteus</name>
    <dbReference type="NCBI Taxonomy" id="2594478"/>
    <lineage>
        <taxon>Bacteria</taxon>
        <taxon>Pseudomonadati</taxon>
        <taxon>Bacteroidota</taxon>
        <taxon>Flavobacteriia</taxon>
        <taxon>Flavobacteriales</taxon>
        <taxon>Flavobacteriaceae</taxon>
        <taxon>Maribacter</taxon>
    </lineage>
</organism>
<evidence type="ECO:0000256" key="2">
    <source>
        <dbReference type="SAM" id="Phobius"/>
    </source>
</evidence>
<dbReference type="Pfam" id="PF02397">
    <property type="entry name" value="Bac_transf"/>
    <property type="match status" value="1"/>
</dbReference>
<feature type="domain" description="Bacterial sugar transferase" evidence="3">
    <location>
        <begin position="152"/>
        <end position="395"/>
    </location>
</feature>
<proteinExistence type="inferred from homology"/>
<dbReference type="EMBL" id="WKJH01000030">
    <property type="protein sequence ID" value="MRX66307.1"/>
    <property type="molecule type" value="Genomic_DNA"/>
</dbReference>
<comment type="similarity">
    <text evidence="1">Belongs to the bacterial sugar transferase family.</text>
</comment>
<keyword evidence="2" id="KW-0812">Transmembrane</keyword>
<dbReference type="Gene3D" id="3.40.50.2300">
    <property type="match status" value="1"/>
</dbReference>
<comment type="caution">
    <text evidence="4">The sequence shown here is derived from an EMBL/GenBank/DDBJ whole genome shotgun (WGS) entry which is preliminary data.</text>
</comment>
<dbReference type="PANTHER" id="PTHR30576:SF0">
    <property type="entry name" value="UNDECAPRENYL-PHOSPHATE N-ACETYLGALACTOSAMINYL 1-PHOSPHATE TRANSFERASE-RELATED"/>
    <property type="match status" value="1"/>
</dbReference>
<sequence>MLQVSQECLKIVYIGSNPDVVTAFSDEQDKVEVLPFKNTLAASKLILGDSKIAAVLCEAKLPGQTGASFFKTFKQQFEEKGISFILLEDEKTDELRQEALALGIDDLYARPLQLERLKGRIIFLNELKSNLKRNRILTSKEEVKPYKTKFLKRVFDIAVAGTALICAAPLLLIFIIAIRLESKGKVYYISKRVGTGYKIFNFLKLRSMYPDADKRLKEFEHLNQYVHGEDTVDLQKEAIDKRETIEASGTMLIGDDDRIDENQYNKKKKESAKSTFIKFDNDPRITKVGKIIRKLSIDELPQLINVLKGDMSIVGNRPLPLYEAEMLTTDEWTERFNGPAGITGLWQVEARGRSSKMSPEGRKQLDIKYVEYSHSNKAFMIDMWIVLRTFKAVFQKENV</sequence>
<keyword evidence="2" id="KW-0472">Membrane</keyword>
<name>A0A6I2MTY5_9FLAO</name>
<feature type="transmembrane region" description="Helical" evidence="2">
    <location>
        <begin position="154"/>
        <end position="178"/>
    </location>
</feature>
<evidence type="ECO:0000313" key="4">
    <source>
        <dbReference type="EMBL" id="MRX66307.1"/>
    </source>
</evidence>
<keyword evidence="5" id="KW-1185">Reference proteome</keyword>
<keyword evidence="2" id="KW-1133">Transmembrane helix</keyword>